<keyword evidence="2" id="KW-0732">Signal</keyword>
<organism evidence="3 4">
    <name type="scientific">Mycobacterium noviomagense</name>
    <dbReference type="NCBI Taxonomy" id="459858"/>
    <lineage>
        <taxon>Bacteria</taxon>
        <taxon>Bacillati</taxon>
        <taxon>Actinomycetota</taxon>
        <taxon>Actinomycetes</taxon>
        <taxon>Mycobacteriales</taxon>
        <taxon>Mycobacteriaceae</taxon>
        <taxon>Mycobacterium</taxon>
    </lineage>
</organism>
<feature type="compositionally biased region" description="Pro residues" evidence="1">
    <location>
        <begin position="99"/>
        <end position="115"/>
    </location>
</feature>
<evidence type="ECO:0000313" key="4">
    <source>
        <dbReference type="Proteomes" id="UP000466894"/>
    </source>
</evidence>
<proteinExistence type="predicted"/>
<evidence type="ECO:0000256" key="2">
    <source>
        <dbReference type="SAM" id="SignalP"/>
    </source>
</evidence>
<evidence type="ECO:0000256" key="1">
    <source>
        <dbReference type="SAM" id="MobiDB-lite"/>
    </source>
</evidence>
<gene>
    <name evidence="3" type="ORF">MNVI_22620</name>
</gene>
<dbReference type="EMBL" id="AP022583">
    <property type="protein sequence ID" value="BBY06944.1"/>
    <property type="molecule type" value="Genomic_DNA"/>
</dbReference>
<accession>A0A7I7PE95</accession>
<sequence length="115" mass="11504">MKQPTAGLLIAAGAVAVRVMITLTAPAAGADPGTGTQEGCVAAGGNWSTVTRNGHTYTSCCDIPGQTGCDIYEDGTYIYTATHNAPPGGDTGPSQSVGPRPPAERPTPPPGARLP</sequence>
<feature type="chain" id="PRO_5029777728" evidence="2">
    <location>
        <begin position="31"/>
        <end position="115"/>
    </location>
</feature>
<feature type="region of interest" description="Disordered" evidence="1">
    <location>
        <begin position="80"/>
        <end position="115"/>
    </location>
</feature>
<reference evidence="3 4" key="1">
    <citation type="journal article" date="2019" name="Emerg. Microbes Infect.">
        <title>Comprehensive subspecies identification of 175 nontuberculous mycobacteria species based on 7547 genomic profiles.</title>
        <authorList>
            <person name="Matsumoto Y."/>
            <person name="Kinjo T."/>
            <person name="Motooka D."/>
            <person name="Nabeya D."/>
            <person name="Jung N."/>
            <person name="Uechi K."/>
            <person name="Horii T."/>
            <person name="Iida T."/>
            <person name="Fujita J."/>
            <person name="Nakamura S."/>
        </authorList>
    </citation>
    <scope>NUCLEOTIDE SEQUENCE [LARGE SCALE GENOMIC DNA]</scope>
    <source>
        <strain evidence="3 4">JCM 16367</strain>
    </source>
</reference>
<dbReference type="Proteomes" id="UP000466894">
    <property type="component" value="Chromosome"/>
</dbReference>
<name>A0A7I7PE95_9MYCO</name>
<feature type="signal peptide" evidence="2">
    <location>
        <begin position="1"/>
        <end position="30"/>
    </location>
</feature>
<evidence type="ECO:0000313" key="3">
    <source>
        <dbReference type="EMBL" id="BBY06944.1"/>
    </source>
</evidence>
<dbReference type="KEGG" id="mnv:MNVI_22620"/>
<protein>
    <submittedName>
        <fullName evidence="3">Uncharacterized protein</fullName>
    </submittedName>
</protein>
<dbReference type="AlphaFoldDB" id="A0A7I7PE95"/>